<dbReference type="RefSeq" id="WP_054875914.1">
    <property type="nucleotide sequence ID" value="NZ_LKET01000039.1"/>
</dbReference>
<dbReference type="Gene3D" id="3.40.800.10">
    <property type="entry name" value="Ureohydrolase domain"/>
    <property type="match status" value="1"/>
</dbReference>
<dbReference type="PATRIC" id="fig|36849.3.peg.3083"/>
<dbReference type="PANTHER" id="PTHR43782">
    <property type="entry name" value="ARGINASE"/>
    <property type="match status" value="1"/>
</dbReference>
<name>A0A0P8YUV0_9CLOT</name>
<dbReference type="EMBL" id="LKET01000039">
    <property type="protein sequence ID" value="KPU43475.1"/>
    <property type="molecule type" value="Genomic_DNA"/>
</dbReference>
<keyword evidence="3" id="KW-0464">Manganese</keyword>
<dbReference type="SUPFAM" id="SSF52768">
    <property type="entry name" value="Arginase/deacetylase"/>
    <property type="match status" value="1"/>
</dbReference>
<dbReference type="PRINTS" id="PR00116">
    <property type="entry name" value="ARGINASE"/>
</dbReference>
<dbReference type="PROSITE" id="PS51409">
    <property type="entry name" value="ARGINASE_2"/>
    <property type="match status" value="1"/>
</dbReference>
<dbReference type="AlphaFoldDB" id="A0A0P8YUV0"/>
<evidence type="ECO:0000313" key="5">
    <source>
        <dbReference type="EMBL" id="KPU43475.1"/>
    </source>
</evidence>
<proteinExistence type="inferred from homology"/>
<keyword evidence="1" id="KW-0479">Metal-binding</keyword>
<dbReference type="EC" id="3.5.3.1" evidence="5"/>
<protein>
    <submittedName>
        <fullName evidence="5">Arginase</fullName>
        <ecNumber evidence="5">3.5.3.1</ecNumber>
    </submittedName>
</protein>
<dbReference type="GO" id="GO:0004053">
    <property type="term" value="F:arginase activity"/>
    <property type="evidence" value="ECO:0007669"/>
    <property type="project" value="UniProtKB-EC"/>
</dbReference>
<evidence type="ECO:0000256" key="2">
    <source>
        <dbReference type="ARBA" id="ARBA00022801"/>
    </source>
</evidence>
<dbReference type="STRING" id="36849.OXPF_29160"/>
<evidence type="ECO:0000256" key="1">
    <source>
        <dbReference type="ARBA" id="ARBA00022723"/>
    </source>
</evidence>
<dbReference type="PANTHER" id="PTHR43782:SF3">
    <property type="entry name" value="ARGINASE"/>
    <property type="match status" value="1"/>
</dbReference>
<gene>
    <name evidence="5" type="primary">arg</name>
    <name evidence="5" type="ORF">OXPF_29160</name>
</gene>
<comment type="similarity">
    <text evidence="4">Belongs to the arginase family.</text>
</comment>
<organism evidence="5 6">
    <name type="scientific">Oxobacter pfennigii</name>
    <dbReference type="NCBI Taxonomy" id="36849"/>
    <lineage>
        <taxon>Bacteria</taxon>
        <taxon>Bacillati</taxon>
        <taxon>Bacillota</taxon>
        <taxon>Clostridia</taxon>
        <taxon>Eubacteriales</taxon>
        <taxon>Clostridiaceae</taxon>
        <taxon>Oxobacter</taxon>
    </lineage>
</organism>
<dbReference type="InterPro" id="IPR006035">
    <property type="entry name" value="Ureohydrolase"/>
</dbReference>
<dbReference type="InterPro" id="IPR023696">
    <property type="entry name" value="Ureohydrolase_dom_sf"/>
</dbReference>
<comment type="caution">
    <text evidence="5">The sequence shown here is derived from an EMBL/GenBank/DDBJ whole genome shotgun (WGS) entry which is preliminary data.</text>
</comment>
<dbReference type="Proteomes" id="UP000050326">
    <property type="component" value="Unassembled WGS sequence"/>
</dbReference>
<evidence type="ECO:0000256" key="4">
    <source>
        <dbReference type="PROSITE-ProRule" id="PRU00742"/>
    </source>
</evidence>
<dbReference type="GO" id="GO:0005829">
    <property type="term" value="C:cytosol"/>
    <property type="evidence" value="ECO:0007669"/>
    <property type="project" value="TreeGrafter"/>
</dbReference>
<keyword evidence="2 5" id="KW-0378">Hydrolase</keyword>
<dbReference type="GO" id="GO:0030145">
    <property type="term" value="F:manganese ion binding"/>
    <property type="evidence" value="ECO:0007669"/>
    <property type="project" value="TreeGrafter"/>
</dbReference>
<dbReference type="Pfam" id="PF00491">
    <property type="entry name" value="Arginase"/>
    <property type="match status" value="1"/>
</dbReference>
<dbReference type="OrthoDB" id="9788689at2"/>
<dbReference type="CDD" id="cd09999">
    <property type="entry name" value="Arginase-like_1"/>
    <property type="match status" value="1"/>
</dbReference>
<reference evidence="5 6" key="1">
    <citation type="submission" date="2015-09" db="EMBL/GenBank/DDBJ databases">
        <title>Genome sequence of Oxobacter pfennigii DSM 3222.</title>
        <authorList>
            <person name="Poehlein A."/>
            <person name="Bengelsdorf F.R."/>
            <person name="Schiel-Bengelsdorf B."/>
            <person name="Duerre P."/>
            <person name="Daniel R."/>
        </authorList>
    </citation>
    <scope>NUCLEOTIDE SEQUENCE [LARGE SCALE GENOMIC DNA]</scope>
    <source>
        <strain evidence="5 6">DSM 3222</strain>
    </source>
</reference>
<accession>A0A0P8YUV0</accession>
<evidence type="ECO:0000256" key="3">
    <source>
        <dbReference type="ARBA" id="ARBA00023211"/>
    </source>
</evidence>
<sequence>MKNHLNLFFPQWQGSGNDDRLLHGALELKEVYFEAAGLKSVDVSSELDCVIENNILGLSAILKQFEGAKKIIDKEKPDTIFVIGGGCDIEILPVSYMNAHYNGQLTVLWIDAHGDLNTPESSASKNFDGMPLRVLLGEGNEHILDMTYSFLRPDQVLLLGQRDLDAPEEAYIKEHGLEQISVEQMEADAQTVIDALHSKFASNIYIHIDLDVIDYSMFSHVMAPSPDGLKTSTLVELIKGLNAQFHVVGISILECLKTGGKSIGFISEIVEIGTSL</sequence>
<keyword evidence="6" id="KW-1185">Reference proteome</keyword>
<evidence type="ECO:0000313" key="6">
    <source>
        <dbReference type="Proteomes" id="UP000050326"/>
    </source>
</evidence>